<evidence type="ECO:0000256" key="2">
    <source>
        <dbReference type="ARBA" id="ARBA00022490"/>
    </source>
</evidence>
<evidence type="ECO:0000259" key="10">
    <source>
        <dbReference type="Pfam" id="PF12390"/>
    </source>
</evidence>
<feature type="modified residue" description="N6-(pyridoxal phosphate)lysine" evidence="8 9">
    <location>
        <position position="294"/>
    </location>
</feature>
<keyword evidence="6 8" id="KW-0711">Selenium</keyword>
<dbReference type="InterPro" id="IPR018319">
    <property type="entry name" value="SelA-like"/>
</dbReference>
<gene>
    <name evidence="8" type="primary">selA</name>
    <name evidence="11" type="ORF">DEALK_04960</name>
</gene>
<dbReference type="RefSeq" id="WP_058438362.1">
    <property type="nucleotide sequence ID" value="NZ_KQ758903.1"/>
</dbReference>
<comment type="function">
    <text evidence="8">Converts seryl-tRNA(Sec) to selenocysteinyl-tRNA(Sec) required for selenoprotein biosynthesis.</text>
</comment>
<evidence type="ECO:0000256" key="8">
    <source>
        <dbReference type="HAMAP-Rule" id="MF_00423"/>
    </source>
</evidence>
<keyword evidence="4 8" id="KW-0663">Pyridoxal phosphate</keyword>
<protein>
    <recommendedName>
        <fullName evidence="8">L-seryl-tRNA(Sec) selenium transferase</fullName>
        <ecNumber evidence="8">2.9.1.1</ecNumber>
    </recommendedName>
    <alternativeName>
        <fullName evidence="8">Selenocysteine synthase</fullName>
        <shortName evidence="8">Sec synthase</shortName>
    </alternativeName>
    <alternativeName>
        <fullName evidence="8">Selenocysteinyl-tRNA(Sec) synthase</fullName>
    </alternativeName>
</protein>
<dbReference type="Gene3D" id="3.40.640.10">
    <property type="entry name" value="Type I PLP-dependent aspartate aminotransferase-like (Major domain)"/>
    <property type="match status" value="1"/>
</dbReference>
<name>A0A0W0GGG8_9CHLR</name>
<dbReference type="EMBL" id="LFDV01000002">
    <property type="protein sequence ID" value="KTB47651.1"/>
    <property type="molecule type" value="Genomic_DNA"/>
</dbReference>
<dbReference type="PANTHER" id="PTHR32328:SF0">
    <property type="entry name" value="L-SERYL-TRNA(SEC) SELENIUM TRANSFERASE"/>
    <property type="match status" value="1"/>
</dbReference>
<keyword evidence="12" id="KW-1185">Reference proteome</keyword>
<evidence type="ECO:0000256" key="6">
    <source>
        <dbReference type="ARBA" id="ARBA00023266"/>
    </source>
</evidence>
<comment type="catalytic activity">
    <reaction evidence="8">
        <text>L-seryl-tRNA(Sec) + selenophosphate + H(+) = L-selenocysteinyl-tRNA(Sec) + phosphate</text>
        <dbReference type="Rhea" id="RHEA:22728"/>
        <dbReference type="Rhea" id="RHEA-COMP:9742"/>
        <dbReference type="Rhea" id="RHEA-COMP:9743"/>
        <dbReference type="ChEBI" id="CHEBI:15378"/>
        <dbReference type="ChEBI" id="CHEBI:16144"/>
        <dbReference type="ChEBI" id="CHEBI:43474"/>
        <dbReference type="ChEBI" id="CHEBI:78533"/>
        <dbReference type="ChEBI" id="CHEBI:78573"/>
        <dbReference type="EC" id="2.9.1.1"/>
    </reaction>
</comment>
<dbReference type="Pfam" id="PF03841">
    <property type="entry name" value="SelA"/>
    <property type="match status" value="1"/>
</dbReference>
<evidence type="ECO:0000256" key="3">
    <source>
        <dbReference type="ARBA" id="ARBA00022679"/>
    </source>
</evidence>
<dbReference type="GO" id="GO:0005737">
    <property type="term" value="C:cytoplasm"/>
    <property type="evidence" value="ECO:0007669"/>
    <property type="project" value="UniProtKB-SubCell"/>
</dbReference>
<dbReference type="SUPFAM" id="SSF53383">
    <property type="entry name" value="PLP-dependent transferases"/>
    <property type="match status" value="1"/>
</dbReference>
<dbReference type="GO" id="GO:0001514">
    <property type="term" value="P:selenocysteine incorporation"/>
    <property type="evidence" value="ECO:0007669"/>
    <property type="project" value="UniProtKB-UniRule"/>
</dbReference>
<organism evidence="11 12">
    <name type="scientific">Dehalogenimonas alkenigignens</name>
    <dbReference type="NCBI Taxonomy" id="1217799"/>
    <lineage>
        <taxon>Bacteria</taxon>
        <taxon>Bacillati</taxon>
        <taxon>Chloroflexota</taxon>
        <taxon>Dehalococcoidia</taxon>
        <taxon>Dehalococcoidales</taxon>
        <taxon>Dehalococcoidaceae</taxon>
        <taxon>Dehalogenimonas</taxon>
    </lineage>
</organism>
<dbReference type="InterPro" id="IPR004534">
    <property type="entry name" value="SelA_trans"/>
</dbReference>
<keyword evidence="5 8" id="KW-0648">Protein biosynthesis</keyword>
<dbReference type="PATRIC" id="fig|1217799.6.peg.511"/>
<comment type="similarity">
    <text evidence="7 8">Belongs to the SelA family.</text>
</comment>
<evidence type="ECO:0000256" key="5">
    <source>
        <dbReference type="ARBA" id="ARBA00022917"/>
    </source>
</evidence>
<evidence type="ECO:0000313" key="12">
    <source>
        <dbReference type="Proteomes" id="UP000053947"/>
    </source>
</evidence>
<keyword evidence="3 8" id="KW-0808">Transferase</keyword>
<comment type="pathway">
    <text evidence="8">Aminoacyl-tRNA biosynthesis; selenocysteinyl-tRNA(Sec) biosynthesis; selenocysteinyl-tRNA(Sec) from L-seryl-tRNA(Sec) (bacterial route): step 1/1.</text>
</comment>
<dbReference type="InterPro" id="IPR025862">
    <property type="entry name" value="SelA_trans_N_dom"/>
</dbReference>
<dbReference type="Proteomes" id="UP000053947">
    <property type="component" value="Unassembled WGS sequence"/>
</dbReference>
<dbReference type="InterPro" id="IPR015424">
    <property type="entry name" value="PyrdxlP-dep_Trfase"/>
</dbReference>
<comment type="caution">
    <text evidence="11">The sequence shown here is derived from an EMBL/GenBank/DDBJ whole genome shotgun (WGS) entry which is preliminary data.</text>
</comment>
<sequence length="463" mass="48923">MPNENQSELRKIPSVEKVLSDPALAPAIGRYSHPVVAATVRDVVDRIRQHAAAGGAVPPFEAVVEMVSYHLAAAWPGLLEPVINATGIILHTNLGRAPLPPAAVEALSKLLGGYCALELDLATGERGVRAQSMEKLLEMATGAESALVVNNNAAAVLLVLSTLARGREVIVSRGELVQIGGGFRVPEVMAASGAVLREVGTTNQTFIRDFEAAVSDQTAMLLAVHRSNFAIRGFSHDAALPELKELARQFDLPLVYDLGSGALADTAAFGMSHEPTVAEALAAGCDIVCVSGDKLLGGPQSGIILGKKAYIDRLRKNPLLRALRIDKYAAIALTATILQYLKGQTAELPVYRMMAETLESLARRGDDLVEKLAGAGFSAEVVDGESLAGGGSLPDETLPTRLVAVEVKGSMDDFCRRLRLGSPPVLGRVHEGRFVIDLRTVFPAQDDELVMAMAAAGNSKTCS</sequence>
<comment type="cofactor">
    <cofactor evidence="1 8 9">
        <name>pyridoxal 5'-phosphate</name>
        <dbReference type="ChEBI" id="CHEBI:597326"/>
    </cofactor>
</comment>
<dbReference type="EC" id="2.9.1.1" evidence="8"/>
<dbReference type="STRING" id="1217799.DEALK_04960"/>
<dbReference type="OrthoDB" id="9787096at2"/>
<evidence type="ECO:0000256" key="9">
    <source>
        <dbReference type="PIRSR" id="PIRSR618319-50"/>
    </source>
</evidence>
<evidence type="ECO:0000256" key="1">
    <source>
        <dbReference type="ARBA" id="ARBA00001933"/>
    </source>
</evidence>
<dbReference type="Gene3D" id="3.90.1150.180">
    <property type="match status" value="1"/>
</dbReference>
<dbReference type="GO" id="GO:0001717">
    <property type="term" value="P:conversion of seryl-tRNAsec to selenocys-tRNAsec"/>
    <property type="evidence" value="ECO:0007669"/>
    <property type="project" value="UniProtKB-UniRule"/>
</dbReference>
<dbReference type="GO" id="GO:0004125">
    <property type="term" value="F:L-seryl-tRNA(Sec) selenium transferase activity"/>
    <property type="evidence" value="ECO:0007669"/>
    <property type="project" value="UniProtKB-UniRule"/>
</dbReference>
<comment type="subcellular location">
    <subcellularLocation>
        <location evidence="8">Cytoplasm</location>
    </subcellularLocation>
</comment>
<evidence type="ECO:0000256" key="4">
    <source>
        <dbReference type="ARBA" id="ARBA00022898"/>
    </source>
</evidence>
<dbReference type="Pfam" id="PF12390">
    <property type="entry name" value="Se-cys_synth_N"/>
    <property type="match status" value="1"/>
</dbReference>
<dbReference type="InterPro" id="IPR015421">
    <property type="entry name" value="PyrdxlP-dep_Trfase_major"/>
</dbReference>
<dbReference type="HAMAP" id="MF_00423">
    <property type="entry name" value="SelA"/>
    <property type="match status" value="1"/>
</dbReference>
<accession>A0A0W0GGG8</accession>
<feature type="domain" description="L-seryl-tRNA selenium transferase N-terminal" evidence="10">
    <location>
        <begin position="9"/>
        <end position="48"/>
    </location>
</feature>
<dbReference type="NCBIfam" id="TIGR00474">
    <property type="entry name" value="selA"/>
    <property type="match status" value="1"/>
</dbReference>
<proteinExistence type="inferred from homology"/>
<keyword evidence="2 8" id="KW-0963">Cytoplasm</keyword>
<reference evidence="11 12" key="1">
    <citation type="submission" date="2015-06" db="EMBL/GenBank/DDBJ databases">
        <title>Genome sequence of the organohalide-respiring Dehalogenimonas alkenigignens type strain (IP3-3T).</title>
        <authorList>
            <person name="Key T.A."/>
            <person name="Richmond D.P."/>
            <person name="Bowman K.S."/>
            <person name="Cho Y.-J."/>
            <person name="Chun J."/>
            <person name="da Costa M.S."/>
            <person name="Rainey F.A."/>
            <person name="Moe W.M."/>
        </authorList>
    </citation>
    <scope>NUCLEOTIDE SEQUENCE [LARGE SCALE GENOMIC DNA]</scope>
    <source>
        <strain evidence="11 12">IP3-3</strain>
    </source>
</reference>
<dbReference type="AlphaFoldDB" id="A0A0W0GGG8"/>
<dbReference type="PANTHER" id="PTHR32328">
    <property type="entry name" value="L-SERYL-TRNA(SEC) SELENIUM TRANSFERASE"/>
    <property type="match status" value="1"/>
</dbReference>
<evidence type="ECO:0000313" key="11">
    <source>
        <dbReference type="EMBL" id="KTB47651.1"/>
    </source>
</evidence>
<dbReference type="UniPathway" id="UPA00906">
    <property type="reaction ID" value="UER00896"/>
</dbReference>
<evidence type="ECO:0000256" key="7">
    <source>
        <dbReference type="ARBA" id="ARBA00044507"/>
    </source>
</evidence>